<keyword evidence="4" id="KW-1185">Reference proteome</keyword>
<feature type="compositionally biased region" description="Basic and acidic residues" evidence="1">
    <location>
        <begin position="1"/>
        <end position="22"/>
    </location>
</feature>
<accession>A0A518EYZ6</accession>
<evidence type="ECO:0000313" key="4">
    <source>
        <dbReference type="Proteomes" id="UP000320390"/>
    </source>
</evidence>
<evidence type="ECO:0000313" key="3">
    <source>
        <dbReference type="EMBL" id="QDV09309.1"/>
    </source>
</evidence>
<gene>
    <name evidence="3" type="ORF">Poly30_48670</name>
</gene>
<dbReference type="Pfam" id="PF04218">
    <property type="entry name" value="CENP-B_N"/>
    <property type="match status" value="1"/>
</dbReference>
<organism evidence="3 4">
    <name type="scientific">Saltatorellus ferox</name>
    <dbReference type="NCBI Taxonomy" id="2528018"/>
    <lineage>
        <taxon>Bacteria</taxon>
        <taxon>Pseudomonadati</taxon>
        <taxon>Planctomycetota</taxon>
        <taxon>Planctomycetia</taxon>
        <taxon>Planctomycetia incertae sedis</taxon>
        <taxon>Saltatorellus</taxon>
    </lineage>
</organism>
<protein>
    <recommendedName>
        <fullName evidence="2">HTH psq-type domain-containing protein</fullName>
    </recommendedName>
</protein>
<dbReference type="GO" id="GO:0003677">
    <property type="term" value="F:DNA binding"/>
    <property type="evidence" value="ECO:0007669"/>
    <property type="project" value="InterPro"/>
</dbReference>
<reference evidence="3 4" key="1">
    <citation type="submission" date="2019-02" db="EMBL/GenBank/DDBJ databases">
        <title>Deep-cultivation of Planctomycetes and their phenomic and genomic characterization uncovers novel biology.</title>
        <authorList>
            <person name="Wiegand S."/>
            <person name="Jogler M."/>
            <person name="Boedeker C."/>
            <person name="Pinto D."/>
            <person name="Vollmers J."/>
            <person name="Rivas-Marin E."/>
            <person name="Kohn T."/>
            <person name="Peeters S.H."/>
            <person name="Heuer A."/>
            <person name="Rast P."/>
            <person name="Oberbeckmann S."/>
            <person name="Bunk B."/>
            <person name="Jeske O."/>
            <person name="Meyerdierks A."/>
            <person name="Storesund J.E."/>
            <person name="Kallscheuer N."/>
            <person name="Luecker S."/>
            <person name="Lage O.M."/>
            <person name="Pohl T."/>
            <person name="Merkel B.J."/>
            <person name="Hornburger P."/>
            <person name="Mueller R.-W."/>
            <person name="Bruemmer F."/>
            <person name="Labrenz M."/>
            <person name="Spormann A.M."/>
            <person name="Op den Camp H."/>
            <person name="Overmann J."/>
            <person name="Amann R."/>
            <person name="Jetten M.S.M."/>
            <person name="Mascher T."/>
            <person name="Medema M.H."/>
            <person name="Devos D.P."/>
            <person name="Kaster A.-K."/>
            <person name="Ovreas L."/>
            <person name="Rohde M."/>
            <person name="Galperin M.Y."/>
            <person name="Jogler C."/>
        </authorList>
    </citation>
    <scope>NUCLEOTIDE SEQUENCE [LARGE SCALE GENOMIC DNA]</scope>
    <source>
        <strain evidence="3 4">Poly30</strain>
    </source>
</reference>
<proteinExistence type="predicted"/>
<evidence type="ECO:0000256" key="1">
    <source>
        <dbReference type="SAM" id="MobiDB-lite"/>
    </source>
</evidence>
<dbReference type="InterPro" id="IPR007889">
    <property type="entry name" value="HTH_Psq"/>
</dbReference>
<dbReference type="Proteomes" id="UP000320390">
    <property type="component" value="Chromosome"/>
</dbReference>
<dbReference type="EMBL" id="CP036434">
    <property type="protein sequence ID" value="QDV09309.1"/>
    <property type="molecule type" value="Genomic_DNA"/>
</dbReference>
<dbReference type="AlphaFoldDB" id="A0A518EYZ6"/>
<evidence type="ECO:0000259" key="2">
    <source>
        <dbReference type="Pfam" id="PF04218"/>
    </source>
</evidence>
<feature type="region of interest" description="Disordered" evidence="1">
    <location>
        <begin position="1"/>
        <end position="38"/>
    </location>
</feature>
<dbReference type="OrthoDB" id="7306398at2"/>
<sequence>MTPDAIKRAHEARKKLQQDRRRSFAAQKHGLHMNHIGEAHPRSKLTAAKVRAIRKRHAKGESMGSIARRYGVTQPCISQIVHRAAWRHVS</sequence>
<feature type="domain" description="HTH psq-type" evidence="2">
    <location>
        <begin position="42"/>
        <end position="82"/>
    </location>
</feature>
<dbReference type="RefSeq" id="WP_145203459.1">
    <property type="nucleotide sequence ID" value="NZ_CP036434.1"/>
</dbReference>
<name>A0A518EYZ6_9BACT</name>